<dbReference type="AlphaFoldDB" id="A0A7I9Y1Q7"/>
<sequence length="57" mass="6248">MFVQKPRLTRCSRKVAPIPPLGNMVANTADTAAVVHVRCLHNSPWAASYPDDFGRLA</sequence>
<organism evidence="1 2">
    <name type="scientific">Mycobacterium botniense</name>
    <dbReference type="NCBI Taxonomy" id="84962"/>
    <lineage>
        <taxon>Bacteria</taxon>
        <taxon>Bacillati</taxon>
        <taxon>Actinomycetota</taxon>
        <taxon>Actinomycetes</taxon>
        <taxon>Mycobacteriales</taxon>
        <taxon>Mycobacteriaceae</taxon>
        <taxon>Mycobacterium</taxon>
    </lineage>
</organism>
<comment type="caution">
    <text evidence="1">The sequence shown here is derived from an EMBL/GenBank/DDBJ whole genome shotgun (WGS) entry which is preliminary data.</text>
</comment>
<dbReference type="Proteomes" id="UP000465361">
    <property type="component" value="Unassembled WGS sequence"/>
</dbReference>
<accession>A0A7I9Y1Q7</accession>
<gene>
    <name evidence="1" type="ORF">MBOT_33770</name>
</gene>
<keyword evidence="2" id="KW-1185">Reference proteome</keyword>
<dbReference type="EMBL" id="BLKW01000004">
    <property type="protein sequence ID" value="GFG76012.1"/>
    <property type="molecule type" value="Genomic_DNA"/>
</dbReference>
<name>A0A7I9Y1Q7_9MYCO</name>
<proteinExistence type="predicted"/>
<evidence type="ECO:0000313" key="1">
    <source>
        <dbReference type="EMBL" id="GFG76012.1"/>
    </source>
</evidence>
<evidence type="ECO:0000313" key="2">
    <source>
        <dbReference type="Proteomes" id="UP000465361"/>
    </source>
</evidence>
<reference evidence="1 2" key="1">
    <citation type="journal article" date="2019" name="Emerg. Microbes Infect.">
        <title>Comprehensive subspecies identification of 175 nontuberculous mycobacteria species based on 7547 genomic profiles.</title>
        <authorList>
            <person name="Matsumoto Y."/>
            <person name="Kinjo T."/>
            <person name="Motooka D."/>
            <person name="Nabeya D."/>
            <person name="Jung N."/>
            <person name="Uechi K."/>
            <person name="Horii T."/>
            <person name="Iida T."/>
            <person name="Fujita J."/>
            <person name="Nakamura S."/>
        </authorList>
    </citation>
    <scope>NUCLEOTIDE SEQUENCE [LARGE SCALE GENOMIC DNA]</scope>
    <source>
        <strain evidence="1 2">JCM 17322</strain>
    </source>
</reference>
<protein>
    <submittedName>
        <fullName evidence="1">Uncharacterized protein</fullName>
    </submittedName>
</protein>